<dbReference type="Proteomes" id="UP000008953">
    <property type="component" value="Chromosome"/>
</dbReference>
<protein>
    <submittedName>
        <fullName evidence="1">Uncharacterized protein</fullName>
    </submittedName>
</protein>
<dbReference type="PATRIC" id="fig|718255.3.peg.3007"/>
<reference evidence="1 2" key="1">
    <citation type="submission" date="2010-03" db="EMBL/GenBank/DDBJ databases">
        <title>The genome sequence of Roseburia intestinalis XB6B4.</title>
        <authorList>
            <consortium name="metaHIT consortium -- http://www.metahit.eu/"/>
            <person name="Pajon A."/>
            <person name="Turner K."/>
            <person name="Parkhill J."/>
            <person name="Bernalier A."/>
        </authorList>
    </citation>
    <scope>NUCLEOTIDE SEQUENCE [LARGE SCALE GENOMIC DNA]</scope>
    <source>
        <strain evidence="1 2">XB6B4</strain>
    </source>
</reference>
<dbReference type="RefSeq" id="WP_015520974.1">
    <property type="nucleotide sequence ID" value="NC_021012.1"/>
</dbReference>
<sequence length="104" mass="12389">MENLKPAEQSYRLGDIFFEDEHRKWVALEQELQAQGYSLEEVQALRRHYKEEYSEVCAREKVVCRELNTGKAILNSMIPDSISDGRKTEYNREIIRDRKEQPVR</sequence>
<dbReference type="KEGG" id="rix:RO1_18300"/>
<gene>
    <name evidence="1" type="ORF">RO1_18300</name>
</gene>
<name>D4KYF0_9FIRM</name>
<organism evidence="1 2">
    <name type="scientific">Roseburia intestinalis XB6B4</name>
    <dbReference type="NCBI Taxonomy" id="718255"/>
    <lineage>
        <taxon>Bacteria</taxon>
        <taxon>Bacillati</taxon>
        <taxon>Bacillota</taxon>
        <taxon>Clostridia</taxon>
        <taxon>Lachnospirales</taxon>
        <taxon>Lachnospiraceae</taxon>
        <taxon>Roseburia</taxon>
    </lineage>
</organism>
<evidence type="ECO:0000313" key="1">
    <source>
        <dbReference type="EMBL" id="CBL12390.1"/>
    </source>
</evidence>
<dbReference type="EMBL" id="FP929050">
    <property type="protein sequence ID" value="CBL12390.1"/>
    <property type="molecule type" value="Genomic_DNA"/>
</dbReference>
<accession>D4KYF0</accession>
<dbReference type="AlphaFoldDB" id="D4KYF0"/>
<reference evidence="1 2" key="2">
    <citation type="submission" date="2010-03" db="EMBL/GenBank/DDBJ databases">
        <authorList>
            <person name="Pajon A."/>
        </authorList>
    </citation>
    <scope>NUCLEOTIDE SEQUENCE [LARGE SCALE GENOMIC DNA]</scope>
    <source>
        <strain evidence="1 2">XB6B4</strain>
    </source>
</reference>
<proteinExistence type="predicted"/>
<evidence type="ECO:0000313" key="2">
    <source>
        <dbReference type="Proteomes" id="UP000008953"/>
    </source>
</evidence>
<dbReference type="HOGENOM" id="CLU_2248108_0_0_9"/>